<dbReference type="InterPro" id="IPR018383">
    <property type="entry name" value="UPF0324_pro"/>
</dbReference>
<comment type="subcellular location">
    <subcellularLocation>
        <location evidence="1">Cell membrane</location>
        <topology evidence="1">Multi-pass membrane protein</topology>
    </subcellularLocation>
</comment>
<protein>
    <recommendedName>
        <fullName evidence="10">Sulfate exporter family transporter</fullName>
    </recommendedName>
</protein>
<feature type="transmembrane region" description="Helical" evidence="7">
    <location>
        <begin position="160"/>
        <end position="178"/>
    </location>
</feature>
<feature type="transmembrane region" description="Helical" evidence="7">
    <location>
        <begin position="304"/>
        <end position="326"/>
    </location>
</feature>
<evidence type="ECO:0000313" key="8">
    <source>
        <dbReference type="EMBL" id="TWT65966.1"/>
    </source>
</evidence>
<feature type="transmembrane region" description="Helical" evidence="7">
    <location>
        <begin position="451"/>
        <end position="468"/>
    </location>
</feature>
<evidence type="ECO:0000256" key="6">
    <source>
        <dbReference type="ARBA" id="ARBA00023136"/>
    </source>
</evidence>
<reference evidence="8 9" key="1">
    <citation type="submission" date="2019-02" db="EMBL/GenBank/DDBJ databases">
        <title>Deep-cultivation of Planctomycetes and their phenomic and genomic characterization uncovers novel biology.</title>
        <authorList>
            <person name="Wiegand S."/>
            <person name="Jogler M."/>
            <person name="Boedeker C."/>
            <person name="Pinto D."/>
            <person name="Vollmers J."/>
            <person name="Rivas-Marin E."/>
            <person name="Kohn T."/>
            <person name="Peeters S.H."/>
            <person name="Heuer A."/>
            <person name="Rast P."/>
            <person name="Oberbeckmann S."/>
            <person name="Bunk B."/>
            <person name="Jeske O."/>
            <person name="Meyerdierks A."/>
            <person name="Storesund J.E."/>
            <person name="Kallscheuer N."/>
            <person name="Luecker S."/>
            <person name="Lage O.M."/>
            <person name="Pohl T."/>
            <person name="Merkel B.J."/>
            <person name="Hornburger P."/>
            <person name="Mueller R.-W."/>
            <person name="Bruemmer F."/>
            <person name="Labrenz M."/>
            <person name="Spormann A.M."/>
            <person name="Op Den Camp H."/>
            <person name="Overmann J."/>
            <person name="Amann R."/>
            <person name="Jetten M.S.M."/>
            <person name="Mascher T."/>
            <person name="Medema M.H."/>
            <person name="Devos D.P."/>
            <person name="Kaster A.-K."/>
            <person name="Ovreas L."/>
            <person name="Rohde M."/>
            <person name="Galperin M.Y."/>
            <person name="Jogler C."/>
        </authorList>
    </citation>
    <scope>NUCLEOTIDE SEQUENCE [LARGE SCALE GENOMIC DNA]</scope>
    <source>
        <strain evidence="8 9">CA85</strain>
    </source>
</reference>
<feature type="transmembrane region" description="Helical" evidence="7">
    <location>
        <begin position="28"/>
        <end position="48"/>
    </location>
</feature>
<dbReference type="Pfam" id="PF03601">
    <property type="entry name" value="Cons_hypoth698"/>
    <property type="match status" value="1"/>
</dbReference>
<dbReference type="GO" id="GO:0005886">
    <property type="term" value="C:plasma membrane"/>
    <property type="evidence" value="ECO:0007669"/>
    <property type="project" value="UniProtKB-SubCell"/>
</dbReference>
<dbReference type="Proteomes" id="UP000318053">
    <property type="component" value="Unassembled WGS sequence"/>
</dbReference>
<dbReference type="RefSeq" id="WP_146391807.1">
    <property type="nucleotide sequence ID" value="NZ_SJPK01000006.1"/>
</dbReference>
<feature type="transmembrane region" description="Helical" evidence="7">
    <location>
        <begin position="480"/>
        <end position="501"/>
    </location>
</feature>
<name>A0A5C5XRU5_9BACT</name>
<dbReference type="PANTHER" id="PTHR30106:SF1">
    <property type="entry name" value="UPF0324 MEMBRANE PROTEIN FN0533"/>
    <property type="match status" value="1"/>
</dbReference>
<feature type="transmembrane region" description="Helical" evidence="7">
    <location>
        <begin position="370"/>
        <end position="390"/>
    </location>
</feature>
<comment type="similarity">
    <text evidence="2">Belongs to the UPF0324 family.</text>
</comment>
<evidence type="ECO:0000256" key="2">
    <source>
        <dbReference type="ARBA" id="ARBA00007977"/>
    </source>
</evidence>
<evidence type="ECO:0000256" key="4">
    <source>
        <dbReference type="ARBA" id="ARBA00022692"/>
    </source>
</evidence>
<evidence type="ECO:0000313" key="9">
    <source>
        <dbReference type="Proteomes" id="UP000318053"/>
    </source>
</evidence>
<evidence type="ECO:0000256" key="7">
    <source>
        <dbReference type="SAM" id="Phobius"/>
    </source>
</evidence>
<keyword evidence="9" id="KW-1185">Reference proteome</keyword>
<accession>A0A5C5XRU5</accession>
<feature type="transmembrane region" description="Helical" evidence="7">
    <location>
        <begin position="274"/>
        <end position="297"/>
    </location>
</feature>
<feature type="transmembrane region" description="Helical" evidence="7">
    <location>
        <begin position="237"/>
        <end position="262"/>
    </location>
</feature>
<evidence type="ECO:0008006" key="10">
    <source>
        <dbReference type="Google" id="ProtNLM"/>
    </source>
</evidence>
<evidence type="ECO:0000256" key="3">
    <source>
        <dbReference type="ARBA" id="ARBA00022475"/>
    </source>
</evidence>
<dbReference type="EMBL" id="SJPK01000006">
    <property type="protein sequence ID" value="TWT65966.1"/>
    <property type="molecule type" value="Genomic_DNA"/>
</dbReference>
<feature type="transmembrane region" description="Helical" evidence="7">
    <location>
        <begin position="338"/>
        <end position="358"/>
    </location>
</feature>
<feature type="transmembrane region" description="Helical" evidence="7">
    <location>
        <begin position="190"/>
        <end position="206"/>
    </location>
</feature>
<evidence type="ECO:0000256" key="1">
    <source>
        <dbReference type="ARBA" id="ARBA00004651"/>
    </source>
</evidence>
<dbReference type="OrthoDB" id="9766798at2"/>
<feature type="transmembrane region" description="Helical" evidence="7">
    <location>
        <begin position="132"/>
        <end position="153"/>
    </location>
</feature>
<keyword evidence="4 7" id="KW-0812">Transmembrane</keyword>
<feature type="transmembrane region" description="Helical" evidence="7">
    <location>
        <begin position="410"/>
        <end position="431"/>
    </location>
</feature>
<keyword evidence="3" id="KW-1003">Cell membrane</keyword>
<proteinExistence type="inferred from homology"/>
<dbReference type="AlphaFoldDB" id="A0A5C5XRU5"/>
<dbReference type="PANTHER" id="PTHR30106">
    <property type="entry name" value="INNER MEMBRANE PROTEIN YEIH-RELATED"/>
    <property type="match status" value="1"/>
</dbReference>
<organism evidence="8 9">
    <name type="scientific">Allorhodopirellula solitaria</name>
    <dbReference type="NCBI Taxonomy" id="2527987"/>
    <lineage>
        <taxon>Bacteria</taxon>
        <taxon>Pseudomonadati</taxon>
        <taxon>Planctomycetota</taxon>
        <taxon>Planctomycetia</taxon>
        <taxon>Pirellulales</taxon>
        <taxon>Pirellulaceae</taxon>
        <taxon>Allorhodopirellula</taxon>
    </lineage>
</organism>
<keyword evidence="6 7" id="KW-0472">Membrane</keyword>
<gene>
    <name evidence="8" type="ORF">CA85_28250</name>
</gene>
<comment type="caution">
    <text evidence="8">The sequence shown here is derived from an EMBL/GenBank/DDBJ whole genome shotgun (WGS) entry which is preliminary data.</text>
</comment>
<keyword evidence="5 7" id="KW-1133">Transmembrane helix</keyword>
<sequence length="510" mass="54785">MSEPTTPADTFEPVTETTSPDSFWSEDLLAIVIGWTILLVSLFCVRFVTTEPAAEDTQASVAAEPVTEATHLLGPLVDKPKRWYDAPIDSFRKEIKPEEVVASEAGIAEGEGVGEPAAVPPPPKFNPELTRLTGTLGAGLIIGGLFTLVLFLTGGNGREFLLGFPAVFLLAVLSYVMAGQAFVSSYNLEYALWALLVGLVISNTVGTPKWMRGAARTEFFIKTGLVLLGSEILMSRLLALGLPGVFVAWVVTPIVLISTFWFGQRVLKLKSPTLNMVISADMSVCGVSAAIASAAACRAKKEELSLAIGMSLSFTVIMMVVMPAVIRFTGMDEVLGGAWMGGTIDSTGAVAAAGEFLGDRALEVAATIKMIQNILIGVVAFGIAVFWTTYMDRDPNSKINVGWSEIWLRFPKFILGFIIASIVFSLIAGFVQDGRMWTEASIGFTKGLRGWLFCLAFVSIGLETNYAAIKENLKGGKPLLLYVCGQSLNLTLTLVMAYLMFKVVFPNAAQ</sequence>
<evidence type="ECO:0000256" key="5">
    <source>
        <dbReference type="ARBA" id="ARBA00022989"/>
    </source>
</evidence>